<accession>A0ABS0LHU8</accession>
<feature type="domain" description="Mannitol dehydrogenase C-terminal" evidence="5">
    <location>
        <begin position="197"/>
        <end position="338"/>
    </location>
</feature>
<evidence type="ECO:0000259" key="5">
    <source>
        <dbReference type="Pfam" id="PF08125"/>
    </source>
</evidence>
<evidence type="ECO:0000256" key="1">
    <source>
        <dbReference type="ARBA" id="ARBA00023002"/>
    </source>
</evidence>
<evidence type="ECO:0000256" key="2">
    <source>
        <dbReference type="ARBA" id="ARBA00023027"/>
    </source>
</evidence>
<proteinExistence type="predicted"/>
<keyword evidence="2" id="KW-0520">NAD</keyword>
<dbReference type="InterPro" id="IPR013118">
    <property type="entry name" value="Mannitol_DH_C"/>
</dbReference>
<name>A0ABS0LHU8_9LACT</name>
<evidence type="ECO:0000259" key="4">
    <source>
        <dbReference type="Pfam" id="PF01232"/>
    </source>
</evidence>
<dbReference type="InterPro" id="IPR000669">
    <property type="entry name" value="Mannitol_DH"/>
</dbReference>
<dbReference type="PANTHER" id="PTHR30524:SF0">
    <property type="entry name" value="ALTRONATE OXIDOREDUCTASE-RELATED"/>
    <property type="match status" value="1"/>
</dbReference>
<reference evidence="6 7" key="1">
    <citation type="submission" date="2020-07" db="EMBL/GenBank/DDBJ databases">
        <title>Facklamia lactis sp. nov., isolated from raw milk.</title>
        <authorList>
            <person name="Doll E.V."/>
            <person name="Huptas C."/>
            <person name="Staib L."/>
            <person name="Wenning M."/>
            <person name="Scherer S."/>
        </authorList>
    </citation>
    <scope>NUCLEOTIDE SEQUENCE [LARGE SCALE GENOMIC DNA]</scope>
    <source>
        <strain evidence="6 7">DSM 104272</strain>
    </source>
</reference>
<dbReference type="InterPro" id="IPR008927">
    <property type="entry name" value="6-PGluconate_DH-like_C_sf"/>
</dbReference>
<feature type="domain" description="Mannitol dehydrogenase N-terminal" evidence="4">
    <location>
        <begin position="1"/>
        <end position="183"/>
    </location>
</feature>
<dbReference type="Pfam" id="PF08125">
    <property type="entry name" value="Mannitol_dh_C"/>
    <property type="match status" value="1"/>
</dbReference>
<dbReference type="RefSeq" id="WP_197103944.1">
    <property type="nucleotide sequence ID" value="NZ_JACCEL010000005.1"/>
</dbReference>
<dbReference type="Pfam" id="PF01232">
    <property type="entry name" value="Mannitol_dh"/>
    <property type="match status" value="1"/>
</dbReference>
<keyword evidence="1" id="KW-0560">Oxidoreductase</keyword>
<dbReference type="Gene3D" id="3.40.50.720">
    <property type="entry name" value="NAD(P)-binding Rossmann-like Domain"/>
    <property type="match status" value="1"/>
</dbReference>
<dbReference type="Gene3D" id="1.10.1040.10">
    <property type="entry name" value="N-(1-d-carboxylethyl)-l-norvaline Dehydrogenase, domain 2"/>
    <property type="match status" value="1"/>
</dbReference>
<dbReference type="EMBL" id="JACCEL010000005">
    <property type="protein sequence ID" value="MBG9977784.1"/>
    <property type="molecule type" value="Genomic_DNA"/>
</dbReference>
<comment type="caution">
    <text evidence="6">The sequence shown here is derived from an EMBL/GenBank/DDBJ whole genome shotgun (WGS) entry which is preliminary data.</text>
</comment>
<sequence>MKAIHFGAGSIGRGFIGEVLHKNNIETTFVDAYDKVIDQINADKGYAIRYLDEANTEHWIDNVMAMHINDPAISEVINNSQLLTTAIGVPNLEKIAPIIKAGILERNAQKPLVVIANENVMYATNILKEAIKNVSEPDEWQEIEKNTLFLNSAIDRQASTIDENGKLLPVVEPFFEWVIEKDANFNQLQHVKYVENMEYYIKRKLFIVNATHAAFAYIGNVFSYRTIQDAMDDQRIVGLVTNIINENMQIFVNEYGDDINELRDYFNSILERFGNKKLNDSVKRVGRNPRRKLSKDERIISPIRSLFELGLPYANSLKLVVSALLFRDENDDEANYIEKIIEENGIDEAVPHLLALPEELLDEIISEYKVVVEDTNLLLD</sequence>
<gene>
    <name evidence="6" type="ORF">HYQ42_03195</name>
</gene>
<evidence type="ECO:0000313" key="6">
    <source>
        <dbReference type="EMBL" id="MBG9977784.1"/>
    </source>
</evidence>
<dbReference type="InterPro" id="IPR013131">
    <property type="entry name" value="Mannitol_DH_N"/>
</dbReference>
<organism evidence="6 7">
    <name type="scientific">Ruoffia tabacinasalis</name>
    <dbReference type="NCBI Taxonomy" id="87458"/>
    <lineage>
        <taxon>Bacteria</taxon>
        <taxon>Bacillati</taxon>
        <taxon>Bacillota</taxon>
        <taxon>Bacilli</taxon>
        <taxon>Lactobacillales</taxon>
        <taxon>Aerococcaceae</taxon>
        <taxon>Ruoffia</taxon>
    </lineage>
</organism>
<comment type="catalytic activity">
    <reaction evidence="3">
        <text>D-mannitol 1-phosphate + NAD(+) = beta-D-fructose 6-phosphate + NADH + H(+)</text>
        <dbReference type="Rhea" id="RHEA:19661"/>
        <dbReference type="ChEBI" id="CHEBI:15378"/>
        <dbReference type="ChEBI" id="CHEBI:57540"/>
        <dbReference type="ChEBI" id="CHEBI:57634"/>
        <dbReference type="ChEBI" id="CHEBI:57945"/>
        <dbReference type="ChEBI" id="CHEBI:61381"/>
        <dbReference type="EC" id="1.1.1.17"/>
    </reaction>
</comment>
<dbReference type="InterPro" id="IPR013328">
    <property type="entry name" value="6PGD_dom2"/>
</dbReference>
<dbReference type="SUPFAM" id="SSF48179">
    <property type="entry name" value="6-phosphogluconate dehydrogenase C-terminal domain-like"/>
    <property type="match status" value="1"/>
</dbReference>
<dbReference type="PRINTS" id="PR00084">
    <property type="entry name" value="MTLDHDRGNASE"/>
</dbReference>
<evidence type="ECO:0000313" key="7">
    <source>
        <dbReference type="Proteomes" id="UP000823401"/>
    </source>
</evidence>
<protein>
    <submittedName>
        <fullName evidence="6">Mannitol-1-phosphate 5-dehydrogenase</fullName>
    </submittedName>
</protein>
<dbReference type="SUPFAM" id="SSF51735">
    <property type="entry name" value="NAD(P)-binding Rossmann-fold domains"/>
    <property type="match status" value="1"/>
</dbReference>
<evidence type="ECO:0000256" key="3">
    <source>
        <dbReference type="ARBA" id="ARBA00048615"/>
    </source>
</evidence>
<dbReference type="Proteomes" id="UP000823401">
    <property type="component" value="Unassembled WGS sequence"/>
</dbReference>
<dbReference type="InterPro" id="IPR036291">
    <property type="entry name" value="NAD(P)-bd_dom_sf"/>
</dbReference>
<keyword evidence="7" id="KW-1185">Reference proteome</keyword>
<dbReference type="PANTHER" id="PTHR30524">
    <property type="entry name" value="MANNITOL-1-PHOSPHATE 5-DEHYDROGENASE"/>
    <property type="match status" value="1"/>
</dbReference>